<dbReference type="InterPro" id="IPR035906">
    <property type="entry name" value="MetI-like_sf"/>
</dbReference>
<comment type="subcellular location">
    <subcellularLocation>
        <location evidence="1 7">Cell membrane</location>
        <topology evidence="1 7">Multi-pass membrane protein</topology>
    </subcellularLocation>
</comment>
<evidence type="ECO:0000256" key="3">
    <source>
        <dbReference type="ARBA" id="ARBA00022475"/>
    </source>
</evidence>
<dbReference type="InterPro" id="IPR045621">
    <property type="entry name" value="BPD_transp_1_N"/>
</dbReference>
<dbReference type="PANTHER" id="PTHR43163">
    <property type="entry name" value="DIPEPTIDE TRANSPORT SYSTEM PERMEASE PROTEIN DPPB-RELATED"/>
    <property type="match status" value="1"/>
</dbReference>
<feature type="transmembrane region" description="Helical" evidence="7">
    <location>
        <begin position="179"/>
        <end position="199"/>
    </location>
</feature>
<dbReference type="eggNOG" id="COG0601">
    <property type="taxonomic scope" value="Bacteria"/>
</dbReference>
<keyword evidence="5 7" id="KW-1133">Transmembrane helix</keyword>
<proteinExistence type="inferred from homology"/>
<reference evidence="9 10" key="1">
    <citation type="submission" date="2017-01" db="EMBL/GenBank/DDBJ databases">
        <title>Genome Analysis of Deinococcus marmoris KOPRI26562.</title>
        <authorList>
            <person name="Kim J.H."/>
            <person name="Oh H.-M."/>
        </authorList>
    </citation>
    <scope>NUCLEOTIDE SEQUENCE [LARGE SCALE GENOMIC DNA]</scope>
    <source>
        <strain evidence="9 10">KOPRI26562</strain>
    </source>
</reference>
<dbReference type="Pfam" id="PF19300">
    <property type="entry name" value="BPD_transp_1_N"/>
    <property type="match status" value="1"/>
</dbReference>
<feature type="transmembrane region" description="Helical" evidence="7">
    <location>
        <begin position="237"/>
        <end position="263"/>
    </location>
</feature>
<evidence type="ECO:0000256" key="1">
    <source>
        <dbReference type="ARBA" id="ARBA00004651"/>
    </source>
</evidence>
<feature type="domain" description="ABC transmembrane type-1" evidence="8">
    <location>
        <begin position="95"/>
        <end position="302"/>
    </location>
</feature>
<dbReference type="InterPro" id="IPR000515">
    <property type="entry name" value="MetI-like"/>
</dbReference>
<keyword evidence="4 7" id="KW-0812">Transmembrane</keyword>
<dbReference type="PANTHER" id="PTHR43163:SF6">
    <property type="entry name" value="DIPEPTIDE TRANSPORT SYSTEM PERMEASE PROTEIN DPPB-RELATED"/>
    <property type="match status" value="1"/>
</dbReference>
<keyword evidence="2 7" id="KW-0813">Transport</keyword>
<comment type="similarity">
    <text evidence="7">Belongs to the binding-protein-dependent transport system permease family.</text>
</comment>
<evidence type="ECO:0000256" key="4">
    <source>
        <dbReference type="ARBA" id="ARBA00022692"/>
    </source>
</evidence>
<evidence type="ECO:0000259" key="8">
    <source>
        <dbReference type="PROSITE" id="PS50928"/>
    </source>
</evidence>
<keyword evidence="10" id="KW-1185">Reference proteome</keyword>
<evidence type="ECO:0000313" key="9">
    <source>
        <dbReference type="EMBL" id="OLV15548.1"/>
    </source>
</evidence>
<name>A0A1U7NRK3_9DEIO</name>
<evidence type="ECO:0000313" key="10">
    <source>
        <dbReference type="Proteomes" id="UP000186607"/>
    </source>
</evidence>
<dbReference type="Pfam" id="PF00528">
    <property type="entry name" value="BPD_transp_1"/>
    <property type="match status" value="1"/>
</dbReference>
<evidence type="ECO:0000256" key="7">
    <source>
        <dbReference type="RuleBase" id="RU363032"/>
    </source>
</evidence>
<feature type="transmembrane region" description="Helical" evidence="7">
    <location>
        <begin position="12"/>
        <end position="31"/>
    </location>
</feature>
<dbReference type="OrthoDB" id="24153at2"/>
<keyword evidence="3" id="KW-1003">Cell membrane</keyword>
<organism evidence="9 10">
    <name type="scientific">Deinococcus marmoris</name>
    <dbReference type="NCBI Taxonomy" id="249408"/>
    <lineage>
        <taxon>Bacteria</taxon>
        <taxon>Thermotogati</taxon>
        <taxon>Deinococcota</taxon>
        <taxon>Deinococci</taxon>
        <taxon>Deinococcales</taxon>
        <taxon>Deinococcaceae</taxon>
        <taxon>Deinococcus</taxon>
    </lineage>
</organism>
<evidence type="ECO:0000256" key="2">
    <source>
        <dbReference type="ARBA" id="ARBA00022448"/>
    </source>
</evidence>
<dbReference type="STRING" id="249408.BOO71_0014482"/>
<dbReference type="SUPFAM" id="SSF161098">
    <property type="entry name" value="MetI-like"/>
    <property type="match status" value="1"/>
</dbReference>
<dbReference type="Gene3D" id="1.10.3720.10">
    <property type="entry name" value="MetI-like"/>
    <property type="match status" value="1"/>
</dbReference>
<dbReference type="PROSITE" id="PS50928">
    <property type="entry name" value="ABC_TM1"/>
    <property type="match status" value="1"/>
</dbReference>
<dbReference type="CDD" id="cd06261">
    <property type="entry name" value="TM_PBP2"/>
    <property type="match status" value="1"/>
</dbReference>
<protein>
    <submittedName>
        <fullName evidence="9">Dipeptide transport system permease protein DppB</fullName>
    </submittedName>
</protein>
<sequence length="317" mass="34148">MTLSYLLKRVFHALIVLVMVGIITFFVVRLAPGGPSLLADPKLSAVERQAIEERLGLSDPLPIQFAKWAGQTARGNLGNSFLYGAPTVDIIMTRLPNTLILAGTSLLLTLVVALPLGLASGMSPGSAFDRITSTVSLVFVAVPVFWFGLLLIILFAVTWRLLPAGGMNTAGQEGNLGDLLRHLILPAVVLSAASIAEILRYTRSSTRTVSTQDYVRTARAKGVGQWALRYRHILRNAAIPILTAVGLQLPRLIGGAAITETIFGWPGMGRLSVEAALGRDYPLIMGITLFVALAVVTFNLLIDLLYPWLDPRVRAEG</sequence>
<dbReference type="GO" id="GO:0005886">
    <property type="term" value="C:plasma membrane"/>
    <property type="evidence" value="ECO:0007669"/>
    <property type="project" value="UniProtKB-SubCell"/>
</dbReference>
<accession>A0A1U7NRK3</accession>
<dbReference type="GO" id="GO:0055085">
    <property type="term" value="P:transmembrane transport"/>
    <property type="evidence" value="ECO:0007669"/>
    <property type="project" value="InterPro"/>
</dbReference>
<feature type="transmembrane region" description="Helical" evidence="7">
    <location>
        <begin position="99"/>
        <end position="119"/>
    </location>
</feature>
<keyword evidence="6 7" id="KW-0472">Membrane</keyword>
<dbReference type="EMBL" id="MSTI01000175">
    <property type="protein sequence ID" value="OLV15548.1"/>
    <property type="molecule type" value="Genomic_DNA"/>
</dbReference>
<evidence type="ECO:0000256" key="6">
    <source>
        <dbReference type="ARBA" id="ARBA00023136"/>
    </source>
</evidence>
<feature type="transmembrane region" description="Helical" evidence="7">
    <location>
        <begin position="283"/>
        <end position="306"/>
    </location>
</feature>
<dbReference type="AlphaFoldDB" id="A0A1U7NRK3"/>
<evidence type="ECO:0000256" key="5">
    <source>
        <dbReference type="ARBA" id="ARBA00022989"/>
    </source>
</evidence>
<dbReference type="RefSeq" id="WP_075836921.1">
    <property type="nucleotide sequence ID" value="NZ_MSTI01000175.1"/>
</dbReference>
<dbReference type="Proteomes" id="UP000186607">
    <property type="component" value="Unassembled WGS sequence"/>
</dbReference>
<feature type="transmembrane region" description="Helical" evidence="7">
    <location>
        <begin position="131"/>
        <end position="159"/>
    </location>
</feature>
<gene>
    <name evidence="9" type="ORF">BOO71_0014482</name>
</gene>
<comment type="caution">
    <text evidence="9">The sequence shown here is derived from an EMBL/GenBank/DDBJ whole genome shotgun (WGS) entry which is preliminary data.</text>
</comment>